<dbReference type="PANTHER" id="PTHR33116">
    <property type="entry name" value="REVERSE TRANSCRIPTASE ZINC-BINDING DOMAIN-CONTAINING PROTEIN-RELATED-RELATED"/>
    <property type="match status" value="1"/>
</dbReference>
<dbReference type="InterPro" id="IPR026960">
    <property type="entry name" value="RVT-Znf"/>
</dbReference>
<sequence>MGENGPLRLGIPVQSSVHEALLSRDWQVPYRSRDQNVATVRSLLQNYASNHDLLVPDIFLWGPQDRKQQEFSTKITWEHLRPKEENKSWFPAVWFKNAVPKHSFNFWVANLDRLPVNARLAQWSPHLSPLCTFCSDHEESRDHMLITCVFATEIWNLLFRHLDIYPIQFQSWNDLILWLLEPISSGKSSLLRKLASQAAVYLIWRERNNRSHDAPATPPDILFKQLDRLIKDILLARRLKKGCLSLLSLWLSFG</sequence>
<dbReference type="KEGG" id="rsz:108815599"/>
<dbReference type="OrthoDB" id="1090443at2759"/>
<evidence type="ECO:0000259" key="1">
    <source>
        <dbReference type="Pfam" id="PF13966"/>
    </source>
</evidence>
<gene>
    <name evidence="3" type="primary">LOC108815599</name>
</gene>
<proteinExistence type="predicted"/>
<keyword evidence="2" id="KW-1185">Reference proteome</keyword>
<evidence type="ECO:0000313" key="3">
    <source>
        <dbReference type="RefSeq" id="XP_018443654.1"/>
    </source>
</evidence>
<dbReference type="PANTHER" id="PTHR33116:SF84">
    <property type="entry name" value="RNA-DIRECTED DNA POLYMERASE"/>
    <property type="match status" value="1"/>
</dbReference>
<evidence type="ECO:0000313" key="2">
    <source>
        <dbReference type="Proteomes" id="UP000504610"/>
    </source>
</evidence>
<reference evidence="2" key="1">
    <citation type="journal article" date="2019" name="Database">
        <title>The radish genome database (RadishGD): an integrated information resource for radish genomics.</title>
        <authorList>
            <person name="Yu H.J."/>
            <person name="Baek S."/>
            <person name="Lee Y.J."/>
            <person name="Cho A."/>
            <person name="Mun J.H."/>
        </authorList>
    </citation>
    <scope>NUCLEOTIDE SEQUENCE [LARGE SCALE GENOMIC DNA]</scope>
    <source>
        <strain evidence="2">cv. WK10039</strain>
    </source>
</reference>
<dbReference type="GeneID" id="108815599"/>
<name>A0A6J0K9J6_RAPSA</name>
<organism evidence="2 3">
    <name type="scientific">Raphanus sativus</name>
    <name type="common">Radish</name>
    <name type="synonym">Raphanus raphanistrum var. sativus</name>
    <dbReference type="NCBI Taxonomy" id="3726"/>
    <lineage>
        <taxon>Eukaryota</taxon>
        <taxon>Viridiplantae</taxon>
        <taxon>Streptophyta</taxon>
        <taxon>Embryophyta</taxon>
        <taxon>Tracheophyta</taxon>
        <taxon>Spermatophyta</taxon>
        <taxon>Magnoliopsida</taxon>
        <taxon>eudicotyledons</taxon>
        <taxon>Gunneridae</taxon>
        <taxon>Pentapetalae</taxon>
        <taxon>rosids</taxon>
        <taxon>malvids</taxon>
        <taxon>Brassicales</taxon>
        <taxon>Brassicaceae</taxon>
        <taxon>Brassiceae</taxon>
        <taxon>Raphanus</taxon>
    </lineage>
</organism>
<dbReference type="AlphaFoldDB" id="A0A6J0K9J6"/>
<accession>A0A6J0K9J6</accession>
<dbReference type="RefSeq" id="XP_018443654.1">
    <property type="nucleotide sequence ID" value="XM_018588152.1"/>
</dbReference>
<protein>
    <submittedName>
        <fullName evidence="3">Uncharacterized protein LOC108815599</fullName>
    </submittedName>
</protein>
<dbReference type="Proteomes" id="UP000504610">
    <property type="component" value="Chromosome 7"/>
</dbReference>
<dbReference type="Pfam" id="PF13966">
    <property type="entry name" value="zf-RVT"/>
    <property type="match status" value="1"/>
</dbReference>
<reference evidence="3" key="2">
    <citation type="submission" date="2025-08" db="UniProtKB">
        <authorList>
            <consortium name="RefSeq"/>
        </authorList>
    </citation>
    <scope>IDENTIFICATION</scope>
    <source>
        <tissue evidence="3">Leaf</tissue>
    </source>
</reference>
<feature type="domain" description="Reverse transcriptase zinc-binding" evidence="1">
    <location>
        <begin position="71"/>
        <end position="155"/>
    </location>
</feature>